<evidence type="ECO:0000256" key="1">
    <source>
        <dbReference type="SAM" id="MobiDB-lite"/>
    </source>
</evidence>
<keyword evidence="3" id="KW-1185">Reference proteome</keyword>
<evidence type="ECO:0000313" key="2">
    <source>
        <dbReference type="EMBL" id="MCI90127.1"/>
    </source>
</evidence>
<reference evidence="2 3" key="1">
    <citation type="journal article" date="2018" name="Front. Plant Sci.">
        <title>Red Clover (Trifolium pratense) and Zigzag Clover (T. medium) - A Picture of Genomic Similarities and Differences.</title>
        <authorList>
            <person name="Dluhosova J."/>
            <person name="Istvanek J."/>
            <person name="Nedelnik J."/>
            <person name="Repkova J."/>
        </authorList>
    </citation>
    <scope>NUCLEOTIDE SEQUENCE [LARGE SCALE GENOMIC DNA]</scope>
    <source>
        <strain evidence="3">cv. 10/8</strain>
        <tissue evidence="2">Leaf</tissue>
    </source>
</reference>
<organism evidence="2 3">
    <name type="scientific">Trifolium medium</name>
    <dbReference type="NCBI Taxonomy" id="97028"/>
    <lineage>
        <taxon>Eukaryota</taxon>
        <taxon>Viridiplantae</taxon>
        <taxon>Streptophyta</taxon>
        <taxon>Embryophyta</taxon>
        <taxon>Tracheophyta</taxon>
        <taxon>Spermatophyta</taxon>
        <taxon>Magnoliopsida</taxon>
        <taxon>eudicotyledons</taxon>
        <taxon>Gunneridae</taxon>
        <taxon>Pentapetalae</taxon>
        <taxon>rosids</taxon>
        <taxon>fabids</taxon>
        <taxon>Fabales</taxon>
        <taxon>Fabaceae</taxon>
        <taxon>Papilionoideae</taxon>
        <taxon>50 kb inversion clade</taxon>
        <taxon>NPAAA clade</taxon>
        <taxon>Hologalegina</taxon>
        <taxon>IRL clade</taxon>
        <taxon>Trifolieae</taxon>
        <taxon>Trifolium</taxon>
    </lineage>
</organism>
<evidence type="ECO:0000313" key="3">
    <source>
        <dbReference type="Proteomes" id="UP000265520"/>
    </source>
</evidence>
<dbReference type="EMBL" id="LXQA011235708">
    <property type="protein sequence ID" value="MCI90127.1"/>
    <property type="molecule type" value="Genomic_DNA"/>
</dbReference>
<feature type="region of interest" description="Disordered" evidence="1">
    <location>
        <begin position="28"/>
        <end position="55"/>
    </location>
</feature>
<protein>
    <submittedName>
        <fullName evidence="2">Uncharacterized protein</fullName>
    </submittedName>
</protein>
<dbReference type="Proteomes" id="UP000265520">
    <property type="component" value="Unassembled WGS sequence"/>
</dbReference>
<sequence>MIFDNESKDVVMEFMRLMKEEGISITGADIAPAPTEDRKGKRVAASGSGKDKAEV</sequence>
<comment type="caution">
    <text evidence="2">The sequence shown here is derived from an EMBL/GenBank/DDBJ whole genome shotgun (WGS) entry which is preliminary data.</text>
</comment>
<accession>A0A392VQF9</accession>
<dbReference type="AlphaFoldDB" id="A0A392VQF9"/>
<feature type="non-terminal residue" evidence="2">
    <location>
        <position position="55"/>
    </location>
</feature>
<name>A0A392VQF9_9FABA</name>
<proteinExistence type="predicted"/>